<dbReference type="InterPro" id="IPR008948">
    <property type="entry name" value="L-Aspartase-like"/>
</dbReference>
<dbReference type="PANTHER" id="PTHR43172:SF2">
    <property type="entry name" value="ADENYLOSUCCINATE LYASE C-TERMINAL DOMAIN-CONTAINING PROTEIN"/>
    <property type="match status" value="1"/>
</dbReference>
<keyword evidence="1 4" id="KW-0456">Lyase</keyword>
<dbReference type="Pfam" id="PF00206">
    <property type="entry name" value="Lyase_1"/>
    <property type="match status" value="1"/>
</dbReference>
<protein>
    <submittedName>
        <fullName evidence="4">Adenylosuccinate lyase</fullName>
        <ecNumber evidence="4">5.5.1.2</ecNumber>
    </submittedName>
</protein>
<comment type="similarity">
    <text evidence="2">Belongs to the class-II fumarase/aspartase family.</text>
</comment>
<proteinExistence type="inferred from homology"/>
<dbReference type="GO" id="GO:0016829">
    <property type="term" value="F:lyase activity"/>
    <property type="evidence" value="ECO:0007669"/>
    <property type="project" value="UniProtKB-KW"/>
</dbReference>
<evidence type="ECO:0000256" key="1">
    <source>
        <dbReference type="ARBA" id="ARBA00023239"/>
    </source>
</evidence>
<dbReference type="InterPro" id="IPR000362">
    <property type="entry name" value="Fumarate_lyase_fam"/>
</dbReference>
<sequence>MVATHNAPFSMLWQFAGNATQCEIYSAQNTIDSLLRVEAALAQAQGEQGVISVQDATAIKGACVAENIDHDELWASARNVGYPIFGLVRQISEHLPEGPDGRVHYGATTQDIMDSGLALQMSASLEALDAQLQRLGDALATQADRYKDAVMAGRTHAQQAVPTTFGASIAVVLDELRRQRERIASAHESVRVISMFGAGGTNAAQGPHSIQVRGRVAELLGLRDTDVPWHVDRDRLSEYGFVCATLCGSLAKLARDIVDLSRTEIGEVFEPFNEHRGASSTMPQKVNPISSELIIGISASASALLSAFTRIQEAGHQRAAGEWQAEWLIVPTIGALAGSALDEAIVIAEGMRVDTERMKANLRLDGGLIMAEAQMIQLADHMGREHAHDLVYAASERARAQGTVLGEALREVADEQGKGQLLPDHLVAPQDYVGEASHIVETAISNWQGSTPLAAATEHAARR</sequence>
<dbReference type="AlphaFoldDB" id="A0A0B7NZV3"/>
<dbReference type="SUPFAM" id="SSF48557">
    <property type="entry name" value="L-aspartase-like"/>
    <property type="match status" value="1"/>
</dbReference>
<evidence type="ECO:0000313" key="4">
    <source>
        <dbReference type="EMBL" id="CEP27019.1"/>
    </source>
</evidence>
<keyword evidence="4" id="KW-0413">Isomerase</keyword>
<evidence type="ECO:0000256" key="2">
    <source>
        <dbReference type="ARBA" id="ARBA00034772"/>
    </source>
</evidence>
<dbReference type="PRINTS" id="PR00149">
    <property type="entry name" value="FUMRATELYASE"/>
</dbReference>
<organism evidence="4">
    <name type="scientific">Propionibacterium freudenreichii subsp. freudenreichii</name>
    <dbReference type="NCBI Taxonomy" id="66712"/>
    <lineage>
        <taxon>Bacteria</taxon>
        <taxon>Bacillati</taxon>
        <taxon>Actinomycetota</taxon>
        <taxon>Actinomycetes</taxon>
        <taxon>Propionibacteriales</taxon>
        <taxon>Propionibacteriaceae</taxon>
        <taxon>Propionibacterium</taxon>
    </lineage>
</organism>
<dbReference type="PANTHER" id="PTHR43172">
    <property type="entry name" value="ADENYLOSUCCINATE LYASE"/>
    <property type="match status" value="1"/>
</dbReference>
<dbReference type="PRINTS" id="PR00145">
    <property type="entry name" value="ARGSUCLYASE"/>
</dbReference>
<dbReference type="Gene3D" id="1.10.40.30">
    <property type="entry name" value="Fumarase/aspartase (C-terminal domain)"/>
    <property type="match status" value="1"/>
</dbReference>
<dbReference type="InterPro" id="IPR022761">
    <property type="entry name" value="Fumarate_lyase_N"/>
</dbReference>
<dbReference type="CDD" id="cd01597">
    <property type="entry name" value="pCLME"/>
    <property type="match status" value="1"/>
</dbReference>
<dbReference type="SMART" id="SM00998">
    <property type="entry name" value="ADSL_C"/>
    <property type="match status" value="1"/>
</dbReference>
<name>A0A0B7NZV3_PROFF</name>
<gene>
    <name evidence="4" type="primary">pcaB2</name>
    <name evidence="4" type="ORF">PFCIRM138_11445</name>
</gene>
<evidence type="ECO:0000259" key="3">
    <source>
        <dbReference type="SMART" id="SM00998"/>
    </source>
</evidence>
<accession>A0A0B7NZV3</accession>
<dbReference type="EC" id="5.5.1.2" evidence="4"/>
<reference evidence="4" key="1">
    <citation type="submission" date="2014-08" db="EMBL/GenBank/DDBJ databases">
        <authorList>
            <person name="Falentin Helene"/>
        </authorList>
    </citation>
    <scope>NUCLEOTIDE SEQUENCE</scope>
</reference>
<dbReference type="InterPro" id="IPR019468">
    <property type="entry name" value="AdenyloSucc_lyase_C"/>
</dbReference>
<dbReference type="EMBL" id="LM676427">
    <property type="protein sequence ID" value="CEP27019.1"/>
    <property type="molecule type" value="Genomic_DNA"/>
</dbReference>
<dbReference type="Gene3D" id="1.20.200.10">
    <property type="entry name" value="Fumarase/aspartase (Central domain)"/>
    <property type="match status" value="1"/>
</dbReference>
<feature type="domain" description="Adenylosuccinate lyase C-terminal" evidence="3">
    <location>
        <begin position="366"/>
        <end position="444"/>
    </location>
</feature>
<dbReference type="GO" id="GO:0047472">
    <property type="term" value="F:3-carboxy-cis,cis-muconate cycloisomerase activity"/>
    <property type="evidence" value="ECO:0007669"/>
    <property type="project" value="UniProtKB-EC"/>
</dbReference>
<dbReference type="Pfam" id="PF10397">
    <property type="entry name" value="ADSL_C"/>
    <property type="match status" value="1"/>
</dbReference>